<sequence length="805" mass="89018">MKTSVKIMLYGVFGTFAVATAGVMYVMHNITLSNVFETGVLEVPKGISDKGSIAWDANAVPHIKAANERDAYFLLGYSHARDRLWQMQFSRNYASGTLSETFGSSTVEMDKFARTLGFRKNAELIFQQLKPQTQDILRSYSDGVNFFIDKFGDRLPVEFSLTRSPAPRHWEPSDSVALHLLFSWTLSSNLGMQLQRLSLSKNLSVAQINEVFAPYPDSAPVKTRDYAALYNNLDASGTGLALLDKLPPSNVEGVGSNNWVIAGDHTVSGKPILANDPHLRLTNPALFYLAALETPDSALVGATYAGAPLFVIGHNRKIAWGYTNTGSSVQDAYLEKLNPSDSNLYLSSDSTYQPFRVVQEQINVKGAAPITLSVRHTRHGPVISDIYQPAQQAIGDRKSVVIALAWTGLDPNDKTFDSILGINHAQNWPQFLQASADFGLPPQNMVYGDTAGNIGYVSAGRVPVKAQDDDLLGQGPAPGWEAKYDWTGYVPEAAKPRQFNPASGYIATANNRIVPDNYAFNFGHDWVLPYRYDRIMALLKERAPHTLQTSTDIQLDRYSSSLADLLPKMLAPLDGLASKPEQLNLLKAWRFDSDPESAAPLIAAYWVKNLTQALLEPKIGKELLAAGWNQRNYDAFLNLVLSGKADQGFWCGADDHCQQVLLASLNLSLQQIRDKYGADVSGWKWGRAHAAVGEHVPLHKSPMAWFFDNRNNLGGDNFTVNVGRYNYSDPANPFNTNIAATFRMVADLSNLDNSRYILSSSNTGIKFNGYVDMNRLWARGDYIRIQPSTQTSENHALKFLPDNKL</sequence>
<evidence type="ECO:0000256" key="6">
    <source>
        <dbReference type="ARBA" id="ARBA00022801"/>
    </source>
</evidence>
<dbReference type="SUPFAM" id="SSF56235">
    <property type="entry name" value="N-terminal nucleophile aminohydrolases (Ntn hydrolases)"/>
    <property type="match status" value="1"/>
</dbReference>
<keyword evidence="14" id="KW-0472">Membrane</keyword>
<protein>
    <recommendedName>
        <fullName evidence="10">Acyl-homoserine lactone acylase QuiP</fullName>
        <ecNumber evidence="9">3.5.1.97</ecNumber>
    </recommendedName>
</protein>
<keyword evidence="14" id="KW-0812">Transmembrane</keyword>
<dbReference type="EMBL" id="JSYZ01000027">
    <property type="protein sequence ID" value="KPA87617.1"/>
    <property type="molecule type" value="Genomic_DNA"/>
</dbReference>
<dbReference type="PANTHER" id="PTHR34218">
    <property type="entry name" value="PEPTIDASE S45 PENICILLIN AMIDASE"/>
    <property type="match status" value="1"/>
</dbReference>
<comment type="subcellular location">
    <subcellularLocation>
        <location evidence="1">Periplasm</location>
    </subcellularLocation>
</comment>
<dbReference type="GO" id="GO:0009372">
    <property type="term" value="P:quorum sensing"/>
    <property type="evidence" value="ECO:0007669"/>
    <property type="project" value="UniProtKB-KW"/>
</dbReference>
<dbReference type="InterPro" id="IPR043146">
    <property type="entry name" value="Penicillin_amidase_N_B-knob"/>
</dbReference>
<dbReference type="InterPro" id="IPR029055">
    <property type="entry name" value="Ntn_hydrolases_N"/>
</dbReference>
<evidence type="ECO:0000256" key="9">
    <source>
        <dbReference type="ARBA" id="ARBA00039041"/>
    </source>
</evidence>
<keyword evidence="4" id="KW-0732">Signal</keyword>
<feature type="binding site" evidence="13">
    <location>
        <position position="331"/>
    </location>
    <ligand>
        <name>Ca(2+)</name>
        <dbReference type="ChEBI" id="CHEBI:29108"/>
    </ligand>
</feature>
<comment type="similarity">
    <text evidence="2">Belongs to the peptidase S45 family.</text>
</comment>
<evidence type="ECO:0000256" key="3">
    <source>
        <dbReference type="ARBA" id="ARBA00022654"/>
    </source>
</evidence>
<feature type="transmembrane region" description="Helical" evidence="14">
    <location>
        <begin position="7"/>
        <end position="27"/>
    </location>
</feature>
<dbReference type="Gene3D" id="1.10.439.10">
    <property type="entry name" value="Penicillin Amidohydrolase, domain 1"/>
    <property type="match status" value="1"/>
</dbReference>
<dbReference type="Gene3D" id="3.60.20.10">
    <property type="entry name" value="Glutamine Phosphoribosylpyrophosphate, subunit 1, domain 1"/>
    <property type="match status" value="1"/>
</dbReference>
<evidence type="ECO:0000313" key="16">
    <source>
        <dbReference type="Proteomes" id="UP000037931"/>
    </source>
</evidence>
<evidence type="ECO:0000256" key="11">
    <source>
        <dbReference type="ARBA" id="ARBA00048629"/>
    </source>
</evidence>
<dbReference type="Gene3D" id="2.30.120.10">
    <property type="match status" value="1"/>
</dbReference>
<evidence type="ECO:0000256" key="2">
    <source>
        <dbReference type="ARBA" id="ARBA00006586"/>
    </source>
</evidence>
<keyword evidence="3" id="KW-0673">Quorum sensing</keyword>
<comment type="caution">
    <text evidence="15">The sequence shown here is derived from an EMBL/GenBank/DDBJ whole genome shotgun (WGS) entry which is preliminary data.</text>
</comment>
<dbReference type="RefSeq" id="WP_054059289.1">
    <property type="nucleotide sequence ID" value="NZ_JSYZ01000027.1"/>
</dbReference>
<dbReference type="GO" id="GO:0046872">
    <property type="term" value="F:metal ion binding"/>
    <property type="evidence" value="ECO:0007669"/>
    <property type="project" value="UniProtKB-KW"/>
</dbReference>
<keyword evidence="13" id="KW-0479">Metal-binding</keyword>
<dbReference type="Proteomes" id="UP000037931">
    <property type="component" value="Unassembled WGS sequence"/>
</dbReference>
<accession>A0A0M9GCE1</accession>
<keyword evidence="7" id="KW-0865">Zymogen</keyword>
<dbReference type="OrthoDB" id="9760084at2"/>
<dbReference type="PATRIC" id="fig|50340.43.peg.3549"/>
<gene>
    <name evidence="15" type="ORF">PF66_05836</name>
</gene>
<dbReference type="PIRSF" id="PIRSF001227">
    <property type="entry name" value="Pen_acylase"/>
    <property type="match status" value="1"/>
</dbReference>
<dbReference type="Gene3D" id="1.10.1400.10">
    <property type="match status" value="1"/>
</dbReference>
<dbReference type="CDD" id="cd03747">
    <property type="entry name" value="Ntn_PGA_like"/>
    <property type="match status" value="1"/>
</dbReference>
<evidence type="ECO:0000256" key="14">
    <source>
        <dbReference type="SAM" id="Phobius"/>
    </source>
</evidence>
<evidence type="ECO:0000256" key="10">
    <source>
        <dbReference type="ARBA" id="ARBA00039697"/>
    </source>
</evidence>
<proteinExistence type="inferred from homology"/>
<evidence type="ECO:0000256" key="12">
    <source>
        <dbReference type="PIRSR" id="PIRSR001227-1"/>
    </source>
</evidence>
<dbReference type="InterPro" id="IPR023343">
    <property type="entry name" value="Penicillin_amidase_dom1"/>
</dbReference>
<evidence type="ECO:0000256" key="5">
    <source>
        <dbReference type="ARBA" id="ARBA00022764"/>
    </source>
</evidence>
<comment type="subunit">
    <text evidence="8">Heterodimer of an alpha subunit and a beta subunit processed from the same precursor.</text>
</comment>
<dbReference type="EC" id="3.5.1.97" evidence="9"/>
<dbReference type="Pfam" id="PF01804">
    <property type="entry name" value="Penicil_amidase"/>
    <property type="match status" value="1"/>
</dbReference>
<keyword evidence="14" id="KW-1133">Transmembrane helix</keyword>
<dbReference type="GO" id="GO:0016811">
    <property type="term" value="F:hydrolase activity, acting on carbon-nitrogen (but not peptide) bonds, in linear amides"/>
    <property type="evidence" value="ECO:0007669"/>
    <property type="project" value="InterPro"/>
</dbReference>
<dbReference type="InterPro" id="IPR043147">
    <property type="entry name" value="Penicillin_amidase_A-knob"/>
</dbReference>
<keyword evidence="5" id="KW-0574">Periplasm</keyword>
<dbReference type="PANTHER" id="PTHR34218:SF4">
    <property type="entry name" value="ACYL-HOMOSERINE LACTONE ACYLASE QUIP"/>
    <property type="match status" value="1"/>
</dbReference>
<dbReference type="InterPro" id="IPR014395">
    <property type="entry name" value="Pen/GL7ACA/AHL_acylase"/>
</dbReference>
<dbReference type="GO" id="GO:0017000">
    <property type="term" value="P:antibiotic biosynthetic process"/>
    <property type="evidence" value="ECO:0007669"/>
    <property type="project" value="InterPro"/>
</dbReference>
<keyword evidence="16" id="KW-1185">Reference proteome</keyword>
<evidence type="ECO:0000256" key="7">
    <source>
        <dbReference type="ARBA" id="ARBA00023145"/>
    </source>
</evidence>
<name>A0A0M9GCE1_9PSED</name>
<dbReference type="GO" id="GO:0042597">
    <property type="term" value="C:periplasmic space"/>
    <property type="evidence" value="ECO:0007669"/>
    <property type="project" value="UniProtKB-SubCell"/>
</dbReference>
<comment type="catalytic activity">
    <reaction evidence="11">
        <text>an N-acyl-L-homoserine lactone + H2O = L-homoserine lactone + a carboxylate</text>
        <dbReference type="Rhea" id="RHEA:18937"/>
        <dbReference type="ChEBI" id="CHEBI:15377"/>
        <dbReference type="ChEBI" id="CHEBI:29067"/>
        <dbReference type="ChEBI" id="CHEBI:55474"/>
        <dbReference type="ChEBI" id="CHEBI:58633"/>
        <dbReference type="EC" id="3.5.1.97"/>
    </reaction>
</comment>
<organism evidence="15 16">
    <name type="scientific">Pseudomonas asplenii</name>
    <dbReference type="NCBI Taxonomy" id="53407"/>
    <lineage>
        <taxon>Bacteria</taxon>
        <taxon>Pseudomonadati</taxon>
        <taxon>Pseudomonadota</taxon>
        <taxon>Gammaproteobacteria</taxon>
        <taxon>Pseudomonadales</taxon>
        <taxon>Pseudomonadaceae</taxon>
        <taxon>Pseudomonas</taxon>
    </lineage>
</organism>
<evidence type="ECO:0000256" key="4">
    <source>
        <dbReference type="ARBA" id="ARBA00022729"/>
    </source>
</evidence>
<feature type="active site" description="Nucleophile" evidence="12">
    <location>
        <position position="256"/>
    </location>
</feature>
<keyword evidence="13" id="KW-0106">Calcium</keyword>
<keyword evidence="6 15" id="KW-0378">Hydrolase</keyword>
<evidence type="ECO:0000256" key="1">
    <source>
        <dbReference type="ARBA" id="ARBA00004418"/>
    </source>
</evidence>
<reference evidence="15 16" key="1">
    <citation type="journal article" date="2015" name="PLoS ONE">
        <title>Rice-Infecting Pseudomonas Genomes Are Highly Accessorized and Harbor Multiple Putative Virulence Mechanisms to Cause Sheath Brown Rot.</title>
        <authorList>
            <person name="Quibod I.L."/>
            <person name="Grande G."/>
            <person name="Oreiro E.G."/>
            <person name="Borja F.N."/>
            <person name="Dossa G.S."/>
            <person name="Mauleon R."/>
            <person name="Cruz C.V."/>
            <person name="Oliva R."/>
        </authorList>
    </citation>
    <scope>NUCLEOTIDE SEQUENCE [LARGE SCALE GENOMIC DNA]</scope>
    <source>
        <strain evidence="15 16">IRRI 6609</strain>
    </source>
</reference>
<evidence type="ECO:0000256" key="8">
    <source>
        <dbReference type="ARBA" id="ARBA00038735"/>
    </source>
</evidence>
<evidence type="ECO:0000313" key="15">
    <source>
        <dbReference type="EMBL" id="KPA87617.1"/>
    </source>
</evidence>
<dbReference type="InterPro" id="IPR002692">
    <property type="entry name" value="S45"/>
</dbReference>
<evidence type="ECO:0000256" key="13">
    <source>
        <dbReference type="PIRSR" id="PIRSR001227-2"/>
    </source>
</evidence>
<dbReference type="STRING" id="50340.PF66_05836"/>
<dbReference type="AlphaFoldDB" id="A0A0M9GCE1"/>
<comment type="cofactor">
    <cofactor evidence="13">
        <name>Ca(2+)</name>
        <dbReference type="ChEBI" id="CHEBI:29108"/>
    </cofactor>
    <text evidence="13">Binds 1 Ca(2+) ion per dimer.</text>
</comment>